<gene>
    <name evidence="9" type="ORF">OEZ85_010634</name>
</gene>
<feature type="domain" description="Major facilitator superfamily (MFS) profile" evidence="8">
    <location>
        <begin position="76"/>
        <end position="493"/>
    </location>
</feature>
<evidence type="ECO:0000259" key="8">
    <source>
        <dbReference type="PROSITE" id="PS50850"/>
    </source>
</evidence>
<dbReference type="InterPro" id="IPR011701">
    <property type="entry name" value="MFS"/>
</dbReference>
<evidence type="ECO:0000256" key="3">
    <source>
        <dbReference type="ARBA" id="ARBA00022692"/>
    </source>
</evidence>
<name>A0ABY8TPZ7_TETOB</name>
<dbReference type="PANTHER" id="PTHR23502:SF132">
    <property type="entry name" value="POLYAMINE TRANSPORTER 2-RELATED"/>
    <property type="match status" value="1"/>
</dbReference>
<evidence type="ECO:0000256" key="6">
    <source>
        <dbReference type="SAM" id="MobiDB-lite"/>
    </source>
</evidence>
<dbReference type="InterPro" id="IPR036259">
    <property type="entry name" value="MFS_trans_sf"/>
</dbReference>
<organism evidence="9 10">
    <name type="scientific">Tetradesmus obliquus</name>
    <name type="common">Green alga</name>
    <name type="synonym">Acutodesmus obliquus</name>
    <dbReference type="NCBI Taxonomy" id="3088"/>
    <lineage>
        <taxon>Eukaryota</taxon>
        <taxon>Viridiplantae</taxon>
        <taxon>Chlorophyta</taxon>
        <taxon>core chlorophytes</taxon>
        <taxon>Chlorophyceae</taxon>
        <taxon>CS clade</taxon>
        <taxon>Sphaeropleales</taxon>
        <taxon>Scenedesmaceae</taxon>
        <taxon>Tetradesmus</taxon>
    </lineage>
</organism>
<keyword evidence="10" id="KW-1185">Reference proteome</keyword>
<evidence type="ECO:0000256" key="1">
    <source>
        <dbReference type="ARBA" id="ARBA00004141"/>
    </source>
</evidence>
<comment type="subcellular location">
    <subcellularLocation>
        <location evidence="1">Membrane</location>
        <topology evidence="1">Multi-pass membrane protein</topology>
    </subcellularLocation>
</comment>
<keyword evidence="3 7" id="KW-0812">Transmembrane</keyword>
<feature type="transmembrane region" description="Helical" evidence="7">
    <location>
        <begin position="226"/>
        <end position="250"/>
    </location>
</feature>
<dbReference type="PANTHER" id="PTHR23502">
    <property type="entry name" value="MAJOR FACILITATOR SUPERFAMILY"/>
    <property type="match status" value="1"/>
</dbReference>
<feature type="transmembrane region" description="Helical" evidence="7">
    <location>
        <begin position="336"/>
        <end position="356"/>
    </location>
</feature>
<feature type="transmembrane region" description="Helical" evidence="7">
    <location>
        <begin position="441"/>
        <end position="460"/>
    </location>
</feature>
<keyword evidence="2" id="KW-0813">Transport</keyword>
<evidence type="ECO:0000256" key="2">
    <source>
        <dbReference type="ARBA" id="ARBA00022448"/>
    </source>
</evidence>
<evidence type="ECO:0000256" key="5">
    <source>
        <dbReference type="ARBA" id="ARBA00023136"/>
    </source>
</evidence>
<protein>
    <recommendedName>
        <fullName evidence="8">Major facilitator superfamily (MFS) profile domain-containing protein</fullName>
    </recommendedName>
</protein>
<feature type="transmembrane region" description="Helical" evidence="7">
    <location>
        <begin position="377"/>
        <end position="398"/>
    </location>
</feature>
<dbReference type="Pfam" id="PF07690">
    <property type="entry name" value="MFS_1"/>
    <property type="match status" value="1"/>
</dbReference>
<evidence type="ECO:0000256" key="7">
    <source>
        <dbReference type="SAM" id="Phobius"/>
    </source>
</evidence>
<accession>A0ABY8TPZ7</accession>
<feature type="transmembrane region" description="Helical" evidence="7">
    <location>
        <begin position="404"/>
        <end position="429"/>
    </location>
</feature>
<feature type="transmembrane region" description="Helical" evidence="7">
    <location>
        <begin position="466"/>
        <end position="486"/>
    </location>
</feature>
<evidence type="ECO:0000313" key="9">
    <source>
        <dbReference type="EMBL" id="WIA10442.1"/>
    </source>
</evidence>
<feature type="region of interest" description="Disordered" evidence="6">
    <location>
        <begin position="1"/>
        <end position="23"/>
    </location>
</feature>
<sequence length="508" mass="53382">MGAQEHRGGTANDAAAATRHDQQQTGPCLITIKGVDDSSSTSGTDPSTCDGHIQLELSASSSSLYSLYSRRRRGIILAVISIAQCLAPFNDCIILPGLKALQLEFHTSSVMATAVVAFNSISLGLFSLLWGPASDVWGRRVVYIASTLLYSAFSLGCIFARSISMLLVFRVLQGAALGAYRTTATGVVSDVWCPAERGVALGIQALPTLVGPVVGPLLGGFISQYFGWRATFIALALFSALIIPMVALALPETMQYKRLAALRAKDPAAAAALSEAREIAASRPVFRPPWFAMAVVFQRDVLLHFLVGLLVFASAYSCVVELPGVLTRAPYRMTQVGIGVSFLPAGVAAMIASLAGGRMFDWMAARSGGDPMLRLTYNNMATMLVVPGLLCYGLGAHFKANLAVLYIGLFLMGLAMGAFFPALLGYVTILKQHAASTATAGLNAILFIASAGIMLAGSAVVGSIGIHVYCIALAAGYTVVAAAASIQIHRRQCSMRELSSLVGTRGSS</sequence>
<dbReference type="InterPro" id="IPR020846">
    <property type="entry name" value="MFS_dom"/>
</dbReference>
<feature type="transmembrane region" description="Helical" evidence="7">
    <location>
        <begin position="301"/>
        <end position="324"/>
    </location>
</feature>
<dbReference type="EMBL" id="CP126209">
    <property type="protein sequence ID" value="WIA10442.1"/>
    <property type="molecule type" value="Genomic_DNA"/>
</dbReference>
<dbReference type="Gene3D" id="1.20.1250.20">
    <property type="entry name" value="MFS general substrate transporter like domains"/>
    <property type="match status" value="1"/>
</dbReference>
<keyword evidence="5 7" id="KW-0472">Membrane</keyword>
<evidence type="ECO:0000313" key="10">
    <source>
        <dbReference type="Proteomes" id="UP001244341"/>
    </source>
</evidence>
<evidence type="ECO:0000256" key="4">
    <source>
        <dbReference type="ARBA" id="ARBA00022989"/>
    </source>
</evidence>
<reference evidence="9 10" key="1">
    <citation type="submission" date="2023-05" db="EMBL/GenBank/DDBJ databases">
        <title>A 100% complete, gapless, phased diploid assembly of the Scenedesmus obliquus UTEX 3031 genome.</title>
        <authorList>
            <person name="Biondi T.C."/>
            <person name="Hanschen E.R."/>
            <person name="Kwon T."/>
            <person name="Eng W."/>
            <person name="Kruse C.P.S."/>
            <person name="Koehler S.I."/>
            <person name="Kunde Y."/>
            <person name="Gleasner C.D."/>
            <person name="You Mak K.T."/>
            <person name="Polle J."/>
            <person name="Hovde B.T."/>
            <person name="Starkenburg S.R."/>
        </authorList>
    </citation>
    <scope>NUCLEOTIDE SEQUENCE [LARGE SCALE GENOMIC DNA]</scope>
    <source>
        <strain evidence="9 10">DOE0152z</strain>
    </source>
</reference>
<dbReference type="SUPFAM" id="SSF103473">
    <property type="entry name" value="MFS general substrate transporter"/>
    <property type="match status" value="1"/>
</dbReference>
<feature type="transmembrane region" description="Helical" evidence="7">
    <location>
        <begin position="75"/>
        <end position="98"/>
    </location>
</feature>
<dbReference type="PROSITE" id="PS50850">
    <property type="entry name" value="MFS"/>
    <property type="match status" value="1"/>
</dbReference>
<feature type="transmembrane region" description="Helical" evidence="7">
    <location>
        <begin position="141"/>
        <end position="163"/>
    </location>
</feature>
<feature type="transmembrane region" description="Helical" evidence="7">
    <location>
        <begin position="110"/>
        <end position="129"/>
    </location>
</feature>
<keyword evidence="4 7" id="KW-1133">Transmembrane helix</keyword>
<proteinExistence type="predicted"/>
<dbReference type="Proteomes" id="UP001244341">
    <property type="component" value="Chromosome 2b"/>
</dbReference>